<evidence type="ECO:0000256" key="10">
    <source>
        <dbReference type="ARBA" id="ARBA00022833"/>
    </source>
</evidence>
<reference evidence="14" key="1">
    <citation type="submission" date="2020-09" db="EMBL/GenBank/DDBJ databases">
        <title>Comparative genome analyses of four rice-infecting Rhizoctonia solani isolates reveal extensive enrichment of homogalacturonan modification genes.</title>
        <authorList>
            <person name="Lee D.-Y."/>
            <person name="Jeon J."/>
            <person name="Kim K.-T."/>
            <person name="Cheong K."/>
            <person name="Song H."/>
            <person name="Choi G."/>
            <person name="Ko J."/>
            <person name="Opiyo S.O."/>
            <person name="Zuo S."/>
            <person name="Madhav S."/>
            <person name="Lee Y.-H."/>
            <person name="Wang G.-L."/>
        </authorList>
    </citation>
    <scope>NUCLEOTIDE SEQUENCE</scope>
    <source>
        <strain evidence="14">AG1-IA WGL</strain>
    </source>
</reference>
<dbReference type="InterPro" id="IPR036866">
    <property type="entry name" value="RibonucZ/Hydroxyglut_hydro"/>
</dbReference>
<evidence type="ECO:0000256" key="4">
    <source>
        <dbReference type="ARBA" id="ARBA00012477"/>
    </source>
</evidence>
<gene>
    <name evidence="14" type="ORF">RHS03_06734</name>
</gene>
<dbReference type="GO" id="GO:0042781">
    <property type="term" value="F:3'-tRNA processing endoribonuclease activity"/>
    <property type="evidence" value="ECO:0007669"/>
    <property type="project" value="UniProtKB-EC"/>
</dbReference>
<evidence type="ECO:0000256" key="7">
    <source>
        <dbReference type="ARBA" id="ARBA00022723"/>
    </source>
</evidence>
<evidence type="ECO:0000256" key="3">
    <source>
        <dbReference type="ARBA" id="ARBA00007823"/>
    </source>
</evidence>
<dbReference type="GO" id="GO:0046872">
    <property type="term" value="F:metal ion binding"/>
    <property type="evidence" value="ECO:0007669"/>
    <property type="project" value="UniProtKB-KW"/>
</dbReference>
<evidence type="ECO:0000259" key="13">
    <source>
        <dbReference type="Pfam" id="PF13691"/>
    </source>
</evidence>
<name>A0A8H7LQ19_9AGAM</name>
<comment type="caution">
    <text evidence="14">The sequence shown here is derived from an EMBL/GenBank/DDBJ whole genome shotgun (WGS) entry which is preliminary data.</text>
</comment>
<comment type="similarity">
    <text evidence="3">Belongs to the RNase Z family.</text>
</comment>
<evidence type="ECO:0000256" key="5">
    <source>
        <dbReference type="ARBA" id="ARBA00022694"/>
    </source>
</evidence>
<keyword evidence="5" id="KW-0819">tRNA processing</keyword>
<keyword evidence="8 14" id="KW-0255">Endonuclease</keyword>
<sequence length="1042" mass="115721">MLYGLSRRITLKIAEYSSIRGQKVITTTGPNPTSHYHKSPMTEMDTPIIRCWVDAATSTRIVAIVLEDEREYYIFRIKPEWESNGRDINWMEAIAFELLVSVLLARQYTGRVLVNSDSTAALAIFSGSVSRPGHLKEIGDRLKSQRFNWPFTVRAQWVSGKVNLAHPFSKGKVVQGLFENNIFNHLPGQRFKNLTAWWSASNSPGSPFSCFIKLPSLFDSTLEIPDLFNIHSVVSALTSDTEPCISVHFDTAHYLFNCGEGTTRSFIQQKYGIKKSKAIFLTQMKVSRLGGLTGMLMSLADAGVTGIDVLGPPGLNHFLASARSYVFRDWMSANTTEITQAQGLEKIYEDTFIRVYAFSMSPQISEAISIPVKRKASGGSLRSSSPKRPVRDNSDGGSERSGTQHSRNTSILKGVEADEWRATIIRDMFPGRSSQNQAPATVNKENSPPGISRAPRPRRSLNRLPVFEGSISTSVAYLILGPEIRGKFDPKAADALGVPKRERGKLTKGESVTVTVNGVQNIITPDMCMGESEAPTGFLIIDCPTKDYIPSLPDPQTFHPIRSETPFVLGSIYHRAGPGVLRDPRYRSWVATVAPPECNHLVASEDFSPNSISFQSSAHLSLILSELDKDMFFAPRENDSKDEIAKLNNVFQNPYILCPGFVTEMTPPKPPVLKLFPGVKNNLYKEHTATHARGESLLSTDDERDSFNKARQQISDLMSSHTHDPAPGDDFRVTTLGTGSALPSKYRNVISTVIQMPNYGSIILDCGENTWGQMCRRFGIDETAPENAYSVLADVKCIFVSHIHGDHHMGLLKLLTTRRALTPAPKDPLYLILNRASELCVREYHDLEDIGLGVENGVRIVQIEKHKSRCSRESNSRPISTKLEEITGLLGFDSIEAVPVRHRTNSCFGIVARHNNGWSFAYSGDTMPCDTLTEAGKNVTLLIHEASMADEEWEKAAEKGHSTIGQAMEMGTRMNAKYLLLTHFSQRYPKIPVIKSRFTATALAFDYMTISTPHFWKVGSYMGALEKVFESELTADDDIAMD</sequence>
<feature type="compositionally biased region" description="Basic and acidic residues" evidence="11">
    <location>
        <begin position="389"/>
        <end position="398"/>
    </location>
</feature>
<evidence type="ECO:0000256" key="2">
    <source>
        <dbReference type="ARBA" id="ARBA00001947"/>
    </source>
</evidence>
<evidence type="ECO:0000259" key="12">
    <source>
        <dbReference type="Pfam" id="PF12706"/>
    </source>
</evidence>
<dbReference type="Pfam" id="PF12706">
    <property type="entry name" value="Lactamase_B_2"/>
    <property type="match status" value="1"/>
</dbReference>
<organism evidence="14 15">
    <name type="scientific">Rhizoctonia solani</name>
    <dbReference type="NCBI Taxonomy" id="456999"/>
    <lineage>
        <taxon>Eukaryota</taxon>
        <taxon>Fungi</taxon>
        <taxon>Dikarya</taxon>
        <taxon>Basidiomycota</taxon>
        <taxon>Agaricomycotina</taxon>
        <taxon>Agaricomycetes</taxon>
        <taxon>Cantharellales</taxon>
        <taxon>Ceratobasidiaceae</taxon>
        <taxon>Rhizoctonia</taxon>
    </lineage>
</organism>
<feature type="region of interest" description="Disordered" evidence="11">
    <location>
        <begin position="429"/>
        <end position="460"/>
    </location>
</feature>
<evidence type="ECO:0000313" key="14">
    <source>
        <dbReference type="EMBL" id="KAF8699897.1"/>
    </source>
</evidence>
<evidence type="ECO:0000256" key="6">
    <source>
        <dbReference type="ARBA" id="ARBA00022722"/>
    </source>
</evidence>
<dbReference type="Proteomes" id="UP000602905">
    <property type="component" value="Unassembled WGS sequence"/>
</dbReference>
<feature type="domain" description="Metallo-beta-lactamase" evidence="12">
    <location>
        <begin position="762"/>
        <end position="984"/>
    </location>
</feature>
<keyword evidence="7" id="KW-0479">Metal-binding</keyword>
<feature type="domain" description="tRNase Z endonuclease" evidence="13">
    <location>
        <begin position="232"/>
        <end position="291"/>
    </location>
</feature>
<dbReference type="SUPFAM" id="SSF56281">
    <property type="entry name" value="Metallo-hydrolase/oxidoreductase"/>
    <property type="match status" value="2"/>
</dbReference>
<evidence type="ECO:0000256" key="8">
    <source>
        <dbReference type="ARBA" id="ARBA00022759"/>
    </source>
</evidence>
<feature type="region of interest" description="Disordered" evidence="11">
    <location>
        <begin position="375"/>
        <end position="413"/>
    </location>
</feature>
<dbReference type="CDD" id="cd07718">
    <property type="entry name" value="RNaseZ_ELAC1_ELAC2-C-term-like_MBL-fold"/>
    <property type="match status" value="1"/>
</dbReference>
<dbReference type="GO" id="GO:0005739">
    <property type="term" value="C:mitochondrion"/>
    <property type="evidence" value="ECO:0007669"/>
    <property type="project" value="TreeGrafter"/>
</dbReference>
<dbReference type="OrthoDB" id="527344at2759"/>
<accession>A0A8H7LQ19</accession>
<dbReference type="InterPro" id="IPR027794">
    <property type="entry name" value="tRNase_Z_dom"/>
</dbReference>
<dbReference type="PANTHER" id="PTHR12553">
    <property type="entry name" value="ZINC PHOSPHODIESTERASE ELAC PROTEIN 2"/>
    <property type="match status" value="1"/>
</dbReference>
<dbReference type="Gene3D" id="3.60.15.10">
    <property type="entry name" value="Ribonuclease Z/Hydroxyacylglutathione hydrolase-like"/>
    <property type="match status" value="2"/>
</dbReference>
<feature type="compositionally biased region" description="Polar residues" evidence="11">
    <location>
        <begin position="432"/>
        <end position="446"/>
    </location>
</feature>
<dbReference type="InterPro" id="IPR001279">
    <property type="entry name" value="Metallo-B-lactamas"/>
</dbReference>
<feature type="non-terminal residue" evidence="14">
    <location>
        <position position="1"/>
    </location>
</feature>
<dbReference type="EMBL" id="JACYCD010000236">
    <property type="protein sequence ID" value="KAF8699897.1"/>
    <property type="molecule type" value="Genomic_DNA"/>
</dbReference>
<evidence type="ECO:0000256" key="11">
    <source>
        <dbReference type="SAM" id="MobiDB-lite"/>
    </source>
</evidence>
<dbReference type="Pfam" id="PF13691">
    <property type="entry name" value="Lactamase_B_4"/>
    <property type="match status" value="1"/>
</dbReference>
<dbReference type="EC" id="3.1.26.11" evidence="4"/>
<evidence type="ECO:0000256" key="9">
    <source>
        <dbReference type="ARBA" id="ARBA00022801"/>
    </source>
</evidence>
<feature type="compositionally biased region" description="Polar residues" evidence="11">
    <location>
        <begin position="400"/>
        <end position="411"/>
    </location>
</feature>
<comment type="catalytic activity">
    <reaction evidence="1">
        <text>Endonucleolytic cleavage of RNA, removing extra 3' nucleotides from tRNA precursor, generating 3' termini of tRNAs. A 3'-hydroxy group is left at the tRNA terminus and a 5'-phosphoryl group is left at the trailer molecule.</text>
        <dbReference type="EC" id="3.1.26.11"/>
    </reaction>
</comment>
<keyword evidence="9" id="KW-0378">Hydrolase</keyword>
<evidence type="ECO:0000256" key="1">
    <source>
        <dbReference type="ARBA" id="ARBA00000402"/>
    </source>
</evidence>
<proteinExistence type="inferred from homology"/>
<comment type="cofactor">
    <cofactor evidence="2">
        <name>Zn(2+)</name>
        <dbReference type="ChEBI" id="CHEBI:29105"/>
    </cofactor>
</comment>
<evidence type="ECO:0000313" key="15">
    <source>
        <dbReference type="Proteomes" id="UP000602905"/>
    </source>
</evidence>
<dbReference type="PANTHER" id="PTHR12553:SF49">
    <property type="entry name" value="ZINC PHOSPHODIESTERASE ELAC PROTEIN 2"/>
    <property type="match status" value="1"/>
</dbReference>
<dbReference type="AlphaFoldDB" id="A0A8H7LQ19"/>
<protein>
    <recommendedName>
        <fullName evidence="4">ribonuclease Z</fullName>
        <ecNumber evidence="4">3.1.26.11</ecNumber>
    </recommendedName>
</protein>
<keyword evidence="6" id="KW-0540">Nuclease</keyword>
<dbReference type="InterPro" id="IPR047151">
    <property type="entry name" value="RNZ2-like"/>
</dbReference>
<dbReference type="GO" id="GO:1990180">
    <property type="term" value="P:mitochondrial tRNA 3'-end processing"/>
    <property type="evidence" value="ECO:0007669"/>
    <property type="project" value="TreeGrafter"/>
</dbReference>
<keyword evidence="10" id="KW-0862">Zinc</keyword>